<proteinExistence type="predicted"/>
<accession>E9D534</accession>
<feature type="compositionally biased region" description="Acidic residues" evidence="1">
    <location>
        <begin position="96"/>
        <end position="118"/>
    </location>
</feature>
<keyword evidence="3" id="KW-1185">Reference proteome</keyword>
<dbReference type="EMBL" id="GL636492">
    <property type="protein sequence ID" value="EFW18616.1"/>
    <property type="molecule type" value="Genomic_DNA"/>
</dbReference>
<feature type="compositionally biased region" description="Basic residues" evidence="1">
    <location>
        <begin position="1"/>
        <end position="10"/>
    </location>
</feature>
<dbReference type="VEuPathDB" id="FungiDB:CPSG_05302"/>
<feature type="region of interest" description="Disordered" evidence="1">
    <location>
        <begin position="1"/>
        <end position="161"/>
    </location>
</feature>
<dbReference type="HOGENOM" id="CLU_986983_0_0_1"/>
<sequence>MAMTRSKRKATGLASLPDHPYVAKRINSRRVRRDSDTSIESQSGAGESVGMQTIQDESGDAVSSEEKTEHTHETIVSSEDNQSEPTGQSTGAVEPVEVETEGADDQEEASTVDVDDQSDIVIVVEETSDPAESSLREEESSSDESQADNTPPKIHLDDGRVEDLDPNIITRLVRNEWTVEVDDRSKPRHCPHHNTKEILCAVSDACWVLPMHFENCKEAERKLKKMIGRAPIERAAGCCASLLQHVASVERKGSNELGTWYFVRWKKYWFAESSLCRNAHSS</sequence>
<dbReference type="VEuPathDB" id="FungiDB:D8B26_005365"/>
<reference evidence="3" key="1">
    <citation type="journal article" date="2010" name="Genome Res.">
        <title>Population genomic sequencing of Coccidioides fungi reveals recent hybridization and transposon control.</title>
        <authorList>
            <person name="Neafsey D.E."/>
            <person name="Barker B.M."/>
            <person name="Sharpton T.J."/>
            <person name="Stajich J.E."/>
            <person name="Park D.J."/>
            <person name="Whiston E."/>
            <person name="Hung C.-Y."/>
            <person name="McMahan C."/>
            <person name="White J."/>
            <person name="Sykes S."/>
            <person name="Heiman D."/>
            <person name="Young S."/>
            <person name="Zeng Q."/>
            <person name="Abouelleil A."/>
            <person name="Aftuck L."/>
            <person name="Bessette D."/>
            <person name="Brown A."/>
            <person name="FitzGerald M."/>
            <person name="Lui A."/>
            <person name="Macdonald J.P."/>
            <person name="Priest M."/>
            <person name="Orbach M.J."/>
            <person name="Galgiani J.N."/>
            <person name="Kirkland T.N."/>
            <person name="Cole G.T."/>
            <person name="Birren B.W."/>
            <person name="Henn M.R."/>
            <person name="Taylor J.W."/>
            <person name="Rounsley S.D."/>
        </authorList>
    </citation>
    <scope>NUCLEOTIDE SEQUENCE [LARGE SCALE GENOMIC DNA]</scope>
    <source>
        <strain evidence="3">RMSCC 757 / Silveira</strain>
    </source>
</reference>
<evidence type="ECO:0000256" key="1">
    <source>
        <dbReference type="SAM" id="MobiDB-lite"/>
    </source>
</evidence>
<dbReference type="AlphaFoldDB" id="E9D534"/>
<evidence type="ECO:0000313" key="3">
    <source>
        <dbReference type="Proteomes" id="UP000002497"/>
    </source>
</evidence>
<feature type="compositionally biased region" description="Polar residues" evidence="1">
    <location>
        <begin position="75"/>
        <end position="91"/>
    </location>
</feature>
<protein>
    <submittedName>
        <fullName evidence="2">Uncharacterized protein</fullName>
    </submittedName>
</protein>
<evidence type="ECO:0000313" key="2">
    <source>
        <dbReference type="EMBL" id="EFW18616.1"/>
    </source>
</evidence>
<gene>
    <name evidence="2" type="ORF">CPSG_05302</name>
</gene>
<reference evidence="3" key="2">
    <citation type="submission" date="2010-03" db="EMBL/GenBank/DDBJ databases">
        <title>The genome sequence of Coccidioides posadasii strain Silveira.</title>
        <authorList>
            <consortium name="The Broad Institute Genome Sequencing Center for Infectious Disease"/>
            <person name="Neafsey D."/>
            <person name="Orbach M."/>
            <person name="Henn M.R."/>
            <person name="Cole G.T."/>
            <person name="Galgiani J."/>
            <person name="Gardner M.J."/>
            <person name="Kirkland T.N."/>
            <person name="Taylor J.W."/>
            <person name="Young S.K."/>
            <person name="Zeng Q."/>
            <person name="Koehrsen M."/>
            <person name="Alvarado L."/>
            <person name="Berlin A."/>
            <person name="Borenstein D."/>
            <person name="Chapman S.B."/>
            <person name="Chen Z."/>
            <person name="Engels R."/>
            <person name="Freedman E."/>
            <person name="Gellesch M."/>
            <person name="Goldberg J."/>
            <person name="Griggs A."/>
            <person name="Gujja S."/>
            <person name="Heilman E."/>
            <person name="Heiman D."/>
            <person name="Howarth C."/>
            <person name="Jen D."/>
            <person name="Larson L."/>
            <person name="Mehta T."/>
            <person name="Neiman D."/>
            <person name="Park D."/>
            <person name="Pearson M."/>
            <person name="Richards J."/>
            <person name="Roberts A."/>
            <person name="Saif S."/>
            <person name="Shea T."/>
            <person name="Shenoy N."/>
            <person name="Sisk P."/>
            <person name="Stolte C."/>
            <person name="Sykes S."/>
            <person name="Walk T."/>
            <person name="White J."/>
            <person name="Yandava C."/>
            <person name="Haas B."/>
            <person name="Nusbaum C."/>
            <person name="Birren B."/>
        </authorList>
    </citation>
    <scope>NUCLEOTIDE SEQUENCE [LARGE SCALE GENOMIC DNA]</scope>
    <source>
        <strain evidence="3">RMSCC 757 / Silveira</strain>
    </source>
</reference>
<name>E9D534_COCPS</name>
<organism evidence="3">
    <name type="scientific">Coccidioides posadasii (strain RMSCC 757 / Silveira)</name>
    <name type="common">Valley fever fungus</name>
    <dbReference type="NCBI Taxonomy" id="443226"/>
    <lineage>
        <taxon>Eukaryota</taxon>
        <taxon>Fungi</taxon>
        <taxon>Dikarya</taxon>
        <taxon>Ascomycota</taxon>
        <taxon>Pezizomycotina</taxon>
        <taxon>Eurotiomycetes</taxon>
        <taxon>Eurotiomycetidae</taxon>
        <taxon>Onygenales</taxon>
        <taxon>Onygenaceae</taxon>
        <taxon>Coccidioides</taxon>
    </lineage>
</organism>
<dbReference type="TCDB" id="1.C.97.2.2">
    <property type="family name" value="the pleurotolysin pore-forming (pleurotolysin) family"/>
</dbReference>
<dbReference type="Proteomes" id="UP000002497">
    <property type="component" value="Unassembled WGS sequence"/>
</dbReference>
<feature type="compositionally biased region" description="Basic and acidic residues" evidence="1">
    <location>
        <begin position="64"/>
        <end position="73"/>
    </location>
</feature>
<feature type="compositionally biased region" description="Polar residues" evidence="1">
    <location>
        <begin position="38"/>
        <end position="56"/>
    </location>
</feature>